<dbReference type="Ensembl" id="ENSPNAT00000056477.1">
    <property type="protein sequence ID" value="ENSPNAP00000061431.1"/>
    <property type="gene ID" value="ENSPNAG00000021287.2"/>
</dbReference>
<reference evidence="3" key="3">
    <citation type="submission" date="2025-09" db="UniProtKB">
        <authorList>
            <consortium name="Ensembl"/>
        </authorList>
    </citation>
    <scope>IDENTIFICATION</scope>
</reference>
<feature type="compositionally biased region" description="Polar residues" evidence="1">
    <location>
        <begin position="138"/>
        <end position="165"/>
    </location>
</feature>
<dbReference type="GeneID" id="108411191"/>
<dbReference type="Proteomes" id="UP001501920">
    <property type="component" value="Chromosome 2"/>
</dbReference>
<evidence type="ECO:0000256" key="1">
    <source>
        <dbReference type="SAM" id="MobiDB-lite"/>
    </source>
</evidence>
<evidence type="ECO:0000313" key="4">
    <source>
        <dbReference type="Proteomes" id="UP001501920"/>
    </source>
</evidence>
<reference evidence="3 4" key="1">
    <citation type="submission" date="2020-10" db="EMBL/GenBank/DDBJ databases">
        <title>Pygocentrus nattereri (red-bellied piranha) genome, fPygNat1, primary haplotype.</title>
        <authorList>
            <person name="Myers G."/>
            <person name="Meyer A."/>
            <person name="Karagic N."/>
            <person name="Pippel M."/>
            <person name="Winkler S."/>
            <person name="Tracey A."/>
            <person name="Wood J."/>
            <person name="Formenti G."/>
            <person name="Howe K."/>
            <person name="Fedrigo O."/>
            <person name="Jarvis E.D."/>
        </authorList>
    </citation>
    <scope>NUCLEOTIDE SEQUENCE [LARGE SCALE GENOMIC DNA]</scope>
</reference>
<dbReference type="SUPFAM" id="SSF47986">
    <property type="entry name" value="DEATH domain"/>
    <property type="match status" value="1"/>
</dbReference>
<dbReference type="Gene3D" id="1.10.533.10">
    <property type="entry name" value="Death Domain, Fas"/>
    <property type="match status" value="1"/>
</dbReference>
<organism evidence="3 4">
    <name type="scientific">Pygocentrus nattereri</name>
    <name type="common">Red-bellied piranha</name>
    <dbReference type="NCBI Taxonomy" id="42514"/>
    <lineage>
        <taxon>Eukaryota</taxon>
        <taxon>Metazoa</taxon>
        <taxon>Chordata</taxon>
        <taxon>Craniata</taxon>
        <taxon>Vertebrata</taxon>
        <taxon>Euteleostomi</taxon>
        <taxon>Actinopterygii</taxon>
        <taxon>Neopterygii</taxon>
        <taxon>Teleostei</taxon>
        <taxon>Ostariophysi</taxon>
        <taxon>Characiformes</taxon>
        <taxon>Characoidei</taxon>
        <taxon>Pygocentrus</taxon>
    </lineage>
</organism>
<sequence>MVNIQPVLLDILQNLLEEDLKSFQWYLSNGVEGFTHIPRAQLEKADRHDTVDKMVQSYGHNGAVEITQAILKNINQNQLAEELRTSLREEVTDKSPAASTAAQNRDSVSLHTDQNCITQNPLRTHEEEQFSSLLFADSDSNSQAPLQNHKTLDLSSSSYQGSRGN</sequence>
<dbReference type="AlphaFoldDB" id="A0AAR2KH47"/>
<dbReference type="RefSeq" id="XP_017538125.1">
    <property type="nucleotide sequence ID" value="XM_017682636.2"/>
</dbReference>
<dbReference type="InterPro" id="IPR011029">
    <property type="entry name" value="DEATH-like_dom_sf"/>
</dbReference>
<keyword evidence="4" id="KW-1185">Reference proteome</keyword>
<name>A0AAR2KH47_PYGNA</name>
<dbReference type="GeneTree" id="ENSGT01120000272237"/>
<accession>A0AAR2KH47</accession>
<reference evidence="3" key="2">
    <citation type="submission" date="2025-08" db="UniProtKB">
        <authorList>
            <consortium name="Ensembl"/>
        </authorList>
    </citation>
    <scope>IDENTIFICATION</scope>
</reference>
<feature type="region of interest" description="Disordered" evidence="1">
    <location>
        <begin position="88"/>
        <end position="112"/>
    </location>
</feature>
<dbReference type="RefSeq" id="XP_017538126.1">
    <property type="nucleotide sequence ID" value="XM_017682637.2"/>
</dbReference>
<feature type="compositionally biased region" description="Polar residues" evidence="1">
    <location>
        <begin position="97"/>
        <end position="112"/>
    </location>
</feature>
<proteinExistence type="predicted"/>
<dbReference type="RefSeq" id="XP_017538127.1">
    <property type="nucleotide sequence ID" value="XM_017682638.2"/>
</dbReference>
<dbReference type="SMART" id="SM01289">
    <property type="entry name" value="PYRIN"/>
    <property type="match status" value="1"/>
</dbReference>
<dbReference type="PROSITE" id="PS50824">
    <property type="entry name" value="DAPIN"/>
    <property type="match status" value="1"/>
</dbReference>
<dbReference type="Pfam" id="PF02758">
    <property type="entry name" value="PYRIN"/>
    <property type="match status" value="1"/>
</dbReference>
<feature type="region of interest" description="Disordered" evidence="1">
    <location>
        <begin position="137"/>
        <end position="165"/>
    </location>
</feature>
<evidence type="ECO:0000259" key="2">
    <source>
        <dbReference type="PROSITE" id="PS50824"/>
    </source>
</evidence>
<protein>
    <recommendedName>
        <fullName evidence="2">Pyrin domain-containing protein</fullName>
    </recommendedName>
</protein>
<dbReference type="CDD" id="cd08321">
    <property type="entry name" value="Pyrin_ASC-like"/>
    <property type="match status" value="1"/>
</dbReference>
<evidence type="ECO:0000313" key="3">
    <source>
        <dbReference type="Ensembl" id="ENSPNAP00000061431.1"/>
    </source>
</evidence>
<feature type="domain" description="Pyrin" evidence="2">
    <location>
        <begin position="1"/>
        <end position="89"/>
    </location>
</feature>
<dbReference type="InterPro" id="IPR004020">
    <property type="entry name" value="DAPIN"/>
</dbReference>